<dbReference type="eggNOG" id="KOG2575">
    <property type="taxonomic scope" value="Eukaryota"/>
</dbReference>
<dbReference type="Pfam" id="PF03155">
    <property type="entry name" value="Alg6_Alg8"/>
    <property type="match status" value="1"/>
</dbReference>
<name>B3S4W0_TRIAD</name>
<dbReference type="STRING" id="10228.B3S4W0"/>
<comment type="similarity">
    <text evidence="3 10">Belongs to the ALG6/ALG8 glucosyltransferase family.</text>
</comment>
<feature type="transmembrane region" description="Helical" evidence="10">
    <location>
        <begin position="12"/>
        <end position="29"/>
    </location>
</feature>
<feature type="transmembrane region" description="Helical" evidence="10">
    <location>
        <begin position="234"/>
        <end position="257"/>
    </location>
</feature>
<dbReference type="HOGENOM" id="CLU_008110_3_0_1"/>
<evidence type="ECO:0000256" key="4">
    <source>
        <dbReference type="ARBA" id="ARBA00022676"/>
    </source>
</evidence>
<feature type="transmembrane region" description="Helical" evidence="10">
    <location>
        <begin position="150"/>
        <end position="168"/>
    </location>
</feature>
<evidence type="ECO:0000256" key="10">
    <source>
        <dbReference type="RuleBase" id="RU363110"/>
    </source>
</evidence>
<dbReference type="UniPathway" id="UPA00378"/>
<protein>
    <recommendedName>
        <fullName evidence="10">Alpha-1,3-glucosyltransferase</fullName>
        <ecNumber evidence="10">2.4.1.-</ecNumber>
    </recommendedName>
</protein>
<keyword evidence="9 10" id="KW-0472">Membrane</keyword>
<evidence type="ECO:0000256" key="6">
    <source>
        <dbReference type="ARBA" id="ARBA00022692"/>
    </source>
</evidence>
<evidence type="ECO:0000256" key="3">
    <source>
        <dbReference type="ARBA" id="ARBA00008715"/>
    </source>
</evidence>
<dbReference type="EC" id="2.4.1.-" evidence="10"/>
<dbReference type="InterPro" id="IPR004856">
    <property type="entry name" value="Glyco_trans_ALG6/ALG8"/>
</dbReference>
<evidence type="ECO:0000256" key="2">
    <source>
        <dbReference type="ARBA" id="ARBA00004922"/>
    </source>
</evidence>
<evidence type="ECO:0000256" key="9">
    <source>
        <dbReference type="ARBA" id="ARBA00023136"/>
    </source>
</evidence>
<dbReference type="InParanoid" id="B3S4W0"/>
<dbReference type="OrthoDB" id="4983at2759"/>
<feature type="transmembrane region" description="Helical" evidence="10">
    <location>
        <begin position="451"/>
        <end position="474"/>
    </location>
</feature>
<feature type="transmembrane region" description="Helical" evidence="10">
    <location>
        <begin position="354"/>
        <end position="381"/>
    </location>
</feature>
<dbReference type="EMBL" id="DS985250">
    <property type="protein sequence ID" value="EDV22279.1"/>
    <property type="molecule type" value="Genomic_DNA"/>
</dbReference>
<dbReference type="PANTHER" id="PTHR12413">
    <property type="entry name" value="DOLICHYL GLYCOSYLTRANSFERASE"/>
    <property type="match status" value="1"/>
</dbReference>
<keyword evidence="6 10" id="KW-0812">Transmembrane</keyword>
<dbReference type="GO" id="GO:0042281">
    <property type="term" value="F:dolichyl pyrophosphate Man9GlcNAc2 alpha-1,3-glucosyltransferase activity"/>
    <property type="evidence" value="ECO:0000318"/>
    <property type="project" value="GO_Central"/>
</dbReference>
<dbReference type="FunCoup" id="B3S4W0">
    <property type="interactions" value="1911"/>
</dbReference>
<dbReference type="PANTHER" id="PTHR12413:SF1">
    <property type="entry name" value="DOLICHYL PYROPHOSPHATE MAN9GLCNAC2 ALPHA-1,3-GLUCOSYLTRANSFERASE"/>
    <property type="match status" value="1"/>
</dbReference>
<feature type="transmembrane region" description="Helical" evidence="10">
    <location>
        <begin position="331"/>
        <end position="347"/>
    </location>
</feature>
<dbReference type="OMA" id="FQVPPMH"/>
<dbReference type="KEGG" id="tad:TRIADDRAFT_28993"/>
<evidence type="ECO:0000256" key="7">
    <source>
        <dbReference type="ARBA" id="ARBA00022824"/>
    </source>
</evidence>
<feature type="transmembrane region" description="Helical" evidence="10">
    <location>
        <begin position="122"/>
        <end position="144"/>
    </location>
</feature>
<evidence type="ECO:0000313" key="11">
    <source>
        <dbReference type="EMBL" id="EDV22279.1"/>
    </source>
</evidence>
<comment type="subcellular location">
    <subcellularLocation>
        <location evidence="1 10">Endoplasmic reticulum membrane</location>
        <topology evidence="1 10">Multi-pass membrane protein</topology>
    </subcellularLocation>
</comment>
<keyword evidence="7 10" id="KW-0256">Endoplasmic reticulum</keyword>
<evidence type="ECO:0000256" key="8">
    <source>
        <dbReference type="ARBA" id="ARBA00022989"/>
    </source>
</evidence>
<feature type="transmembrane region" description="Helical" evidence="10">
    <location>
        <begin position="303"/>
        <end position="325"/>
    </location>
</feature>
<comment type="pathway">
    <text evidence="2 10">Protein modification; protein glycosylation.</text>
</comment>
<dbReference type="CTD" id="6756526"/>
<keyword evidence="5 10" id="KW-0808">Transferase</keyword>
<organism evidence="11 12">
    <name type="scientific">Trichoplax adhaerens</name>
    <name type="common">Trichoplax reptans</name>
    <dbReference type="NCBI Taxonomy" id="10228"/>
    <lineage>
        <taxon>Eukaryota</taxon>
        <taxon>Metazoa</taxon>
        <taxon>Placozoa</taxon>
        <taxon>Uniplacotomia</taxon>
        <taxon>Trichoplacea</taxon>
        <taxon>Trichoplacidae</taxon>
        <taxon>Trichoplax</taxon>
    </lineage>
</organism>
<dbReference type="AlphaFoldDB" id="B3S4W0"/>
<accession>B3S4W0</accession>
<dbReference type="PhylomeDB" id="B3S4W0"/>
<dbReference type="RefSeq" id="XP_002115434.1">
    <property type="nucleotide sequence ID" value="XM_002115398.1"/>
</dbReference>
<evidence type="ECO:0000313" key="12">
    <source>
        <dbReference type="Proteomes" id="UP000009022"/>
    </source>
</evidence>
<keyword evidence="8 10" id="KW-1133">Transmembrane helix</keyword>
<dbReference type="GeneID" id="6756526"/>
<feature type="transmembrane region" description="Helical" evidence="10">
    <location>
        <begin position="180"/>
        <end position="206"/>
    </location>
</feature>
<sequence length="494" mass="56625">MAEFLSNPHGFILDNIIATLIALLIRWCISLNPYSGKGKPPMYGDYEAQRHWMELTTNLPVKQWYFESPNNNLSYWGIDYPPLTAYHMWICGQIAKRINPIWIELNTSHGYESSNHQLFMRYTVVMVDLILYIIPVLLFCNMVLAKRSRILRFSLSLLMLLQPASLLIDHGHFQYNCCSLGLALIAILFIFRGHDVFGACAFSLALNYKQMELYHSLPFFCYLLGKSLHSSKPFFKIITLGVTVIITFGVCWFPFLFDTNQATQLVKRLFPFNRGLYEDKVSNVWCTVNVLIKLRQIFSQQTLVALSLLATVAAVLPSSIHLIIYPSRHRFILALVNSSLAFFLFSYQVHEKSVLLACMPASLLLPWYPAESGLFLLYATFSMVPLLIKDGLLLPYISIMMLYLYLLYITFRSYYQVGTIQKYMYGISIMVMSCLHGYAAIAIPPRRYPDLVAVLISAISCCFFTLFFLYCNYLQFTASDDLIKASVTSKSKSD</sequence>
<feature type="transmembrane region" description="Helical" evidence="10">
    <location>
        <begin position="423"/>
        <end position="445"/>
    </location>
</feature>
<keyword evidence="12" id="KW-1185">Reference proteome</keyword>
<proteinExistence type="inferred from homology"/>
<dbReference type="GO" id="GO:0005789">
    <property type="term" value="C:endoplasmic reticulum membrane"/>
    <property type="evidence" value="ECO:0000318"/>
    <property type="project" value="GO_Central"/>
</dbReference>
<reference evidence="11 12" key="1">
    <citation type="journal article" date="2008" name="Nature">
        <title>The Trichoplax genome and the nature of placozoans.</title>
        <authorList>
            <person name="Srivastava M."/>
            <person name="Begovic E."/>
            <person name="Chapman J."/>
            <person name="Putnam N.H."/>
            <person name="Hellsten U."/>
            <person name="Kawashima T."/>
            <person name="Kuo A."/>
            <person name="Mitros T."/>
            <person name="Salamov A."/>
            <person name="Carpenter M.L."/>
            <person name="Signorovitch A.Y."/>
            <person name="Moreno M.A."/>
            <person name="Kamm K."/>
            <person name="Grimwood J."/>
            <person name="Schmutz J."/>
            <person name="Shapiro H."/>
            <person name="Grigoriev I.V."/>
            <person name="Buss L.W."/>
            <person name="Schierwater B."/>
            <person name="Dellaporta S.L."/>
            <person name="Rokhsar D.S."/>
        </authorList>
    </citation>
    <scope>NUCLEOTIDE SEQUENCE [LARGE SCALE GENOMIC DNA]</scope>
    <source>
        <strain evidence="11 12">Grell-BS-1999</strain>
    </source>
</reference>
<dbReference type="GO" id="GO:0006488">
    <property type="term" value="P:dolichol-linked oligosaccharide biosynthetic process"/>
    <property type="evidence" value="ECO:0000318"/>
    <property type="project" value="GO_Central"/>
</dbReference>
<evidence type="ECO:0000256" key="5">
    <source>
        <dbReference type="ARBA" id="ARBA00022679"/>
    </source>
</evidence>
<evidence type="ECO:0000256" key="1">
    <source>
        <dbReference type="ARBA" id="ARBA00004477"/>
    </source>
</evidence>
<dbReference type="Proteomes" id="UP000009022">
    <property type="component" value="Unassembled WGS sequence"/>
</dbReference>
<feature type="transmembrane region" description="Helical" evidence="10">
    <location>
        <begin position="393"/>
        <end position="411"/>
    </location>
</feature>
<gene>
    <name evidence="11" type="ORF">TRIADDRAFT_28993</name>
</gene>
<keyword evidence="4 10" id="KW-0328">Glycosyltransferase</keyword>